<evidence type="ECO:0000256" key="7">
    <source>
        <dbReference type="SAM" id="SignalP"/>
    </source>
</evidence>
<accession>A0A1H7HEK6</accession>
<evidence type="ECO:0000256" key="1">
    <source>
        <dbReference type="ARBA" id="ARBA00004196"/>
    </source>
</evidence>
<dbReference type="PANTHER" id="PTHR30600">
    <property type="entry name" value="CYTOCHROME C PEROXIDASE-RELATED"/>
    <property type="match status" value="1"/>
</dbReference>
<keyword evidence="2 6" id="KW-0349">Heme</keyword>
<evidence type="ECO:0000256" key="3">
    <source>
        <dbReference type="ARBA" id="ARBA00022723"/>
    </source>
</evidence>
<dbReference type="GO" id="GO:0004130">
    <property type="term" value="F:cytochrome-c peroxidase activity"/>
    <property type="evidence" value="ECO:0007669"/>
    <property type="project" value="TreeGrafter"/>
</dbReference>
<reference evidence="9 10" key="1">
    <citation type="submission" date="2016-10" db="EMBL/GenBank/DDBJ databases">
        <authorList>
            <person name="de Groot N.N."/>
        </authorList>
    </citation>
    <scope>NUCLEOTIDE SEQUENCE [LARGE SCALE GENOMIC DNA]</scope>
    <source>
        <strain evidence="9 10">DSM 14858</strain>
    </source>
</reference>
<evidence type="ECO:0000259" key="8">
    <source>
        <dbReference type="PROSITE" id="PS51007"/>
    </source>
</evidence>
<dbReference type="GO" id="GO:0030313">
    <property type="term" value="C:cell envelope"/>
    <property type="evidence" value="ECO:0007669"/>
    <property type="project" value="UniProtKB-SubCell"/>
</dbReference>
<dbReference type="GO" id="GO:0009055">
    <property type="term" value="F:electron transfer activity"/>
    <property type="evidence" value="ECO:0007669"/>
    <property type="project" value="InterPro"/>
</dbReference>
<evidence type="ECO:0000313" key="10">
    <source>
        <dbReference type="Proteomes" id="UP000199283"/>
    </source>
</evidence>
<gene>
    <name evidence="9" type="ORF">SAMN04488526_0656</name>
</gene>
<evidence type="ECO:0000313" key="9">
    <source>
        <dbReference type="EMBL" id="SEK47380.1"/>
    </source>
</evidence>
<evidence type="ECO:0000256" key="6">
    <source>
        <dbReference type="PROSITE-ProRule" id="PRU00433"/>
    </source>
</evidence>
<dbReference type="GO" id="GO:0020037">
    <property type="term" value="F:heme binding"/>
    <property type="evidence" value="ECO:0007669"/>
    <property type="project" value="InterPro"/>
</dbReference>
<feature type="signal peptide" evidence="7">
    <location>
        <begin position="1"/>
        <end position="38"/>
    </location>
</feature>
<proteinExistence type="predicted"/>
<dbReference type="AlphaFoldDB" id="A0A1H7HEK6"/>
<sequence length="456" mass="49601">MLRCSLLPHFRRLRRCDYVTPMLRALLILSALSVSARAEGFPPPVTDDAYRATDPAKVALGRLLFWDPVLSGNRNISCGTCHQPQFGTGDGLSLGLGEGGIGLGTARVPDPANPPEQRIPRNAPGLWNLGAKEFTALFHDGRIEDRDGVLRTPMGPEMVEGFDTLLSAQTMFPVLSGDEMAGHYSENEVAQAVRQGLITGSDGAWEKLSARVRAIPEYLTMWETAFPGDDTLDFTDISDAIGQFVEFEWRSDTAPFDLWLRGEDDLSARALQGAELFYFTQGCASCHSGPFQTDQDFHVTGQPQLGPGKRARFERHARDEGRARVTGDAADRFAFRTPSLRNVTETGPWGHAGAYADLRDFIAAHAAPRAALSEYARDVTLPDAGPEIAATDWTFMDDAAEVTALATAVRGPDRVLTETEVTALMAFLETLRDETALAGRLGIPETVPSGLPVDRP</sequence>
<organism evidence="9 10">
    <name type="scientific">Jannaschia helgolandensis</name>
    <dbReference type="NCBI Taxonomy" id="188906"/>
    <lineage>
        <taxon>Bacteria</taxon>
        <taxon>Pseudomonadati</taxon>
        <taxon>Pseudomonadota</taxon>
        <taxon>Alphaproteobacteria</taxon>
        <taxon>Rhodobacterales</taxon>
        <taxon>Roseobacteraceae</taxon>
        <taxon>Jannaschia</taxon>
    </lineage>
</organism>
<evidence type="ECO:0000256" key="2">
    <source>
        <dbReference type="ARBA" id="ARBA00022617"/>
    </source>
</evidence>
<dbReference type="PROSITE" id="PS51007">
    <property type="entry name" value="CYTC"/>
    <property type="match status" value="1"/>
</dbReference>
<dbReference type="Proteomes" id="UP000199283">
    <property type="component" value="Unassembled WGS sequence"/>
</dbReference>
<protein>
    <submittedName>
        <fullName evidence="9">Cytochrome c peroxidase</fullName>
    </submittedName>
</protein>
<dbReference type="InterPro" id="IPR036909">
    <property type="entry name" value="Cyt_c-like_dom_sf"/>
</dbReference>
<evidence type="ECO:0000256" key="4">
    <source>
        <dbReference type="ARBA" id="ARBA00023002"/>
    </source>
</evidence>
<keyword evidence="4" id="KW-0560">Oxidoreductase</keyword>
<keyword evidence="3 6" id="KW-0479">Metal-binding</keyword>
<comment type="subcellular location">
    <subcellularLocation>
        <location evidence="1">Cell envelope</location>
    </subcellularLocation>
</comment>
<dbReference type="InterPro" id="IPR051395">
    <property type="entry name" value="Cytochrome_c_Peroxidase/MauG"/>
</dbReference>
<dbReference type="Pfam" id="PF03150">
    <property type="entry name" value="CCP_MauG"/>
    <property type="match status" value="1"/>
</dbReference>
<dbReference type="SUPFAM" id="SSF46626">
    <property type="entry name" value="Cytochrome c"/>
    <property type="match status" value="2"/>
</dbReference>
<name>A0A1H7HEK6_9RHOB</name>
<dbReference type="InterPro" id="IPR004852">
    <property type="entry name" value="Di-haem_cyt_c_peroxidsae"/>
</dbReference>
<keyword evidence="5 6" id="KW-0408">Iron</keyword>
<dbReference type="GO" id="GO:0046872">
    <property type="term" value="F:metal ion binding"/>
    <property type="evidence" value="ECO:0007669"/>
    <property type="project" value="UniProtKB-KW"/>
</dbReference>
<dbReference type="STRING" id="188906.SAMN04488526_0656"/>
<feature type="domain" description="Cytochrome c" evidence="8">
    <location>
        <begin position="268"/>
        <end position="432"/>
    </location>
</feature>
<evidence type="ECO:0000256" key="5">
    <source>
        <dbReference type="ARBA" id="ARBA00023004"/>
    </source>
</evidence>
<keyword evidence="10" id="KW-1185">Reference proteome</keyword>
<feature type="chain" id="PRO_5011547973" evidence="7">
    <location>
        <begin position="39"/>
        <end position="456"/>
    </location>
</feature>
<keyword evidence="7" id="KW-0732">Signal</keyword>
<keyword evidence="9" id="KW-0575">Peroxidase</keyword>
<dbReference type="EMBL" id="FNZQ01000001">
    <property type="protein sequence ID" value="SEK47380.1"/>
    <property type="molecule type" value="Genomic_DNA"/>
</dbReference>
<dbReference type="InterPro" id="IPR009056">
    <property type="entry name" value="Cyt_c-like_dom"/>
</dbReference>
<dbReference type="Gene3D" id="1.10.760.10">
    <property type="entry name" value="Cytochrome c-like domain"/>
    <property type="match status" value="2"/>
</dbReference>